<protein>
    <submittedName>
        <fullName evidence="8">Transport protein</fullName>
    </submittedName>
</protein>
<dbReference type="PANTHER" id="PTHR23523">
    <property type="match status" value="1"/>
</dbReference>
<keyword evidence="3 6" id="KW-0812">Transmembrane</keyword>
<evidence type="ECO:0000256" key="3">
    <source>
        <dbReference type="ARBA" id="ARBA00022692"/>
    </source>
</evidence>
<keyword evidence="9" id="KW-1185">Reference proteome</keyword>
<feature type="transmembrane region" description="Helical" evidence="6">
    <location>
        <begin position="272"/>
        <end position="293"/>
    </location>
</feature>
<dbReference type="InterPro" id="IPR020846">
    <property type="entry name" value="MFS_dom"/>
</dbReference>
<comment type="subcellular location">
    <subcellularLocation>
        <location evidence="1">Cell membrane</location>
        <topology evidence="1">Multi-pass membrane protein</topology>
    </subcellularLocation>
</comment>
<feature type="transmembrane region" description="Helical" evidence="6">
    <location>
        <begin position="158"/>
        <end position="176"/>
    </location>
</feature>
<keyword evidence="2" id="KW-0813">Transport</keyword>
<dbReference type="PATRIC" id="fig|1423810.4.peg.1415"/>
<evidence type="ECO:0000256" key="5">
    <source>
        <dbReference type="ARBA" id="ARBA00023136"/>
    </source>
</evidence>
<reference evidence="8 9" key="1">
    <citation type="journal article" date="2015" name="Genome Announc.">
        <title>Expanding the biotechnology potential of lactobacilli through comparative genomics of 213 strains and associated genera.</title>
        <authorList>
            <person name="Sun Z."/>
            <person name="Harris H.M."/>
            <person name="McCann A."/>
            <person name="Guo C."/>
            <person name="Argimon S."/>
            <person name="Zhang W."/>
            <person name="Yang X."/>
            <person name="Jeffery I.B."/>
            <person name="Cooney J.C."/>
            <person name="Kagawa T.F."/>
            <person name="Liu W."/>
            <person name="Song Y."/>
            <person name="Salvetti E."/>
            <person name="Wrobel A."/>
            <person name="Rasinkangas P."/>
            <person name="Parkhill J."/>
            <person name="Rea M.C."/>
            <person name="O'Sullivan O."/>
            <person name="Ritari J."/>
            <person name="Douillard F.P."/>
            <person name="Paul Ross R."/>
            <person name="Yang R."/>
            <person name="Briner A.E."/>
            <person name="Felis G.E."/>
            <person name="de Vos W.M."/>
            <person name="Barrangou R."/>
            <person name="Klaenhammer T.R."/>
            <person name="Caufield P.W."/>
            <person name="Cui Y."/>
            <person name="Zhang H."/>
            <person name="O'Toole P.W."/>
        </authorList>
    </citation>
    <scope>NUCLEOTIDE SEQUENCE [LARGE SCALE GENOMIC DNA]</scope>
    <source>
        <strain evidence="8 9">DSM 22698</strain>
    </source>
</reference>
<evidence type="ECO:0000256" key="6">
    <source>
        <dbReference type="SAM" id="Phobius"/>
    </source>
</evidence>
<evidence type="ECO:0000256" key="1">
    <source>
        <dbReference type="ARBA" id="ARBA00004651"/>
    </source>
</evidence>
<feature type="domain" description="Major facilitator superfamily (MFS) profile" evidence="7">
    <location>
        <begin position="5"/>
        <end position="389"/>
    </location>
</feature>
<dbReference type="Pfam" id="PF07690">
    <property type="entry name" value="MFS_1"/>
    <property type="match status" value="1"/>
</dbReference>
<evidence type="ECO:0000313" key="8">
    <source>
        <dbReference type="EMBL" id="KRM87223.1"/>
    </source>
</evidence>
<feature type="transmembrane region" description="Helical" evidence="6">
    <location>
        <begin position="210"/>
        <end position="232"/>
    </location>
</feature>
<feature type="transmembrane region" description="Helical" evidence="6">
    <location>
        <begin position="73"/>
        <end position="90"/>
    </location>
</feature>
<feature type="transmembrane region" description="Helical" evidence="6">
    <location>
        <begin position="335"/>
        <end position="357"/>
    </location>
</feature>
<feature type="transmembrane region" description="Helical" evidence="6">
    <location>
        <begin position="43"/>
        <end position="61"/>
    </location>
</feature>
<evidence type="ECO:0000256" key="2">
    <source>
        <dbReference type="ARBA" id="ARBA00022448"/>
    </source>
</evidence>
<keyword evidence="4 6" id="KW-1133">Transmembrane helix</keyword>
<dbReference type="RefSeq" id="WP_056969375.1">
    <property type="nucleotide sequence ID" value="NZ_AYZK01000003.1"/>
</dbReference>
<dbReference type="InterPro" id="IPR011701">
    <property type="entry name" value="MFS"/>
</dbReference>
<proteinExistence type="predicted"/>
<dbReference type="EMBL" id="AYZK01000003">
    <property type="protein sequence ID" value="KRM87223.1"/>
    <property type="molecule type" value="Genomic_DNA"/>
</dbReference>
<feature type="transmembrane region" description="Helical" evidence="6">
    <location>
        <begin position="363"/>
        <end position="384"/>
    </location>
</feature>
<dbReference type="PANTHER" id="PTHR23523:SF2">
    <property type="entry name" value="2-NITROIMIDAZOLE TRANSPORTER"/>
    <property type="match status" value="1"/>
</dbReference>
<dbReference type="GO" id="GO:0022857">
    <property type="term" value="F:transmembrane transporter activity"/>
    <property type="evidence" value="ECO:0007669"/>
    <property type="project" value="InterPro"/>
</dbReference>
<dbReference type="STRING" id="1423810.FD19_GL001378"/>
<feature type="transmembrane region" description="Helical" evidence="6">
    <location>
        <begin position="96"/>
        <end position="118"/>
    </location>
</feature>
<gene>
    <name evidence="8" type="ORF">FD19_GL001378</name>
</gene>
<dbReference type="AlphaFoldDB" id="A0A0R2C6R5"/>
<evidence type="ECO:0000256" key="4">
    <source>
        <dbReference type="ARBA" id="ARBA00022989"/>
    </source>
</evidence>
<comment type="caution">
    <text evidence="8">The sequence shown here is derived from an EMBL/GenBank/DDBJ whole genome shotgun (WGS) entry which is preliminary data.</text>
</comment>
<dbReference type="InterPro" id="IPR052524">
    <property type="entry name" value="MFS_Cyanate_Porter"/>
</dbReference>
<dbReference type="GO" id="GO:0005886">
    <property type="term" value="C:plasma membrane"/>
    <property type="evidence" value="ECO:0007669"/>
    <property type="project" value="UniProtKB-SubCell"/>
</dbReference>
<dbReference type="InterPro" id="IPR036259">
    <property type="entry name" value="MFS_trans_sf"/>
</dbReference>
<keyword evidence="5 6" id="KW-0472">Membrane</keyword>
<sequence>MKNRTIFVWSIILLAVNMRIPITAVSSLIPALQKQLGLSTSAAGMITTIPMLTFAVASPLFPRLARRFGIERVILFFTALLSLGMALRILPNAAGLFIGTFLIGLGIDSANVLLPASIKAHYTGVTTRGMSYYTTTMMVAGALATGVVGMFVESASLTAIQVGLFVVSLISLIGWLPAATVKLPDAEPEVTEQEVLAESKRSVWTTKTGWLITIFFSLQAIIFYSLLTWLSSAYISFGMTTGQASLLVTVFQLCGMPFSLIVPLIANTKWGVQISAAVMGGGLIVGLILTLIAGDNYAFSMIAAIIMGLGNGVSFNLAVVFFAQKSANHRETAAVSGMAQSAGYLIAAVGPVLFGVIGSHLDWHVALILAAAFAALMWLTGIVIHHQKGLFVH</sequence>
<name>A0A0R2C6R5_9LACO</name>
<feature type="transmembrane region" description="Helical" evidence="6">
    <location>
        <begin position="299"/>
        <end position="323"/>
    </location>
</feature>
<evidence type="ECO:0000313" key="9">
    <source>
        <dbReference type="Proteomes" id="UP000051789"/>
    </source>
</evidence>
<evidence type="ECO:0000259" key="7">
    <source>
        <dbReference type="PROSITE" id="PS50850"/>
    </source>
</evidence>
<dbReference type="Proteomes" id="UP000051789">
    <property type="component" value="Unassembled WGS sequence"/>
</dbReference>
<dbReference type="SUPFAM" id="SSF103473">
    <property type="entry name" value="MFS general substrate transporter"/>
    <property type="match status" value="1"/>
</dbReference>
<organism evidence="8 9">
    <name type="scientific">Lacticaseibacillus thailandensis DSM 22698 = JCM 13996</name>
    <dbReference type="NCBI Taxonomy" id="1423810"/>
    <lineage>
        <taxon>Bacteria</taxon>
        <taxon>Bacillati</taxon>
        <taxon>Bacillota</taxon>
        <taxon>Bacilli</taxon>
        <taxon>Lactobacillales</taxon>
        <taxon>Lactobacillaceae</taxon>
        <taxon>Lacticaseibacillus</taxon>
    </lineage>
</organism>
<dbReference type="PROSITE" id="PS50850">
    <property type="entry name" value="MFS"/>
    <property type="match status" value="1"/>
</dbReference>
<accession>A0A0R2C6R5</accession>
<feature type="transmembrane region" description="Helical" evidence="6">
    <location>
        <begin position="130"/>
        <end position="152"/>
    </location>
</feature>
<dbReference type="Gene3D" id="1.20.1250.20">
    <property type="entry name" value="MFS general substrate transporter like domains"/>
    <property type="match status" value="1"/>
</dbReference>
<feature type="transmembrane region" description="Helical" evidence="6">
    <location>
        <begin position="244"/>
        <end position="265"/>
    </location>
</feature>